<evidence type="ECO:0000313" key="1">
    <source>
        <dbReference type="EMBL" id="KAH7308371.1"/>
    </source>
</evidence>
<evidence type="ECO:0000313" key="2">
    <source>
        <dbReference type="Proteomes" id="UP000813444"/>
    </source>
</evidence>
<comment type="caution">
    <text evidence="1">The sequence shown here is derived from an EMBL/GenBank/DDBJ whole genome shotgun (WGS) entry which is preliminary data.</text>
</comment>
<keyword evidence="2" id="KW-1185">Reference proteome</keyword>
<name>A0A8K0SI59_9HYPO</name>
<accession>A0A8K0SI59</accession>
<proteinExistence type="predicted"/>
<sequence length="87" mass="9744">MSSYPSRILIQGRALQGSSHLEPTDQAHFFFSFSKSCFCQASARLCRRIRRFCLGIFRLECNHMDMTKFASVDGPGFQAVCGVSSVD</sequence>
<dbReference type="EMBL" id="JAGPNK010000015">
    <property type="protein sequence ID" value="KAH7308371.1"/>
    <property type="molecule type" value="Genomic_DNA"/>
</dbReference>
<reference evidence="1" key="1">
    <citation type="journal article" date="2021" name="Nat. Commun.">
        <title>Genetic determinants of endophytism in the Arabidopsis root mycobiome.</title>
        <authorList>
            <person name="Mesny F."/>
            <person name="Miyauchi S."/>
            <person name="Thiergart T."/>
            <person name="Pickel B."/>
            <person name="Atanasova L."/>
            <person name="Karlsson M."/>
            <person name="Huettel B."/>
            <person name="Barry K.W."/>
            <person name="Haridas S."/>
            <person name="Chen C."/>
            <person name="Bauer D."/>
            <person name="Andreopoulos W."/>
            <person name="Pangilinan J."/>
            <person name="LaButti K."/>
            <person name="Riley R."/>
            <person name="Lipzen A."/>
            <person name="Clum A."/>
            <person name="Drula E."/>
            <person name="Henrissat B."/>
            <person name="Kohler A."/>
            <person name="Grigoriev I.V."/>
            <person name="Martin F.M."/>
            <person name="Hacquard S."/>
        </authorList>
    </citation>
    <scope>NUCLEOTIDE SEQUENCE</scope>
    <source>
        <strain evidence="1">MPI-CAGE-CH-0235</strain>
    </source>
</reference>
<gene>
    <name evidence="1" type="ORF">B0I35DRAFT_95567</name>
</gene>
<dbReference type="AlphaFoldDB" id="A0A8K0SI59"/>
<organism evidence="1 2">
    <name type="scientific">Stachybotrys elegans</name>
    <dbReference type="NCBI Taxonomy" id="80388"/>
    <lineage>
        <taxon>Eukaryota</taxon>
        <taxon>Fungi</taxon>
        <taxon>Dikarya</taxon>
        <taxon>Ascomycota</taxon>
        <taxon>Pezizomycotina</taxon>
        <taxon>Sordariomycetes</taxon>
        <taxon>Hypocreomycetidae</taxon>
        <taxon>Hypocreales</taxon>
        <taxon>Stachybotryaceae</taxon>
        <taxon>Stachybotrys</taxon>
    </lineage>
</organism>
<protein>
    <submittedName>
        <fullName evidence="1">Uncharacterized protein</fullName>
    </submittedName>
</protein>
<dbReference type="Proteomes" id="UP000813444">
    <property type="component" value="Unassembled WGS sequence"/>
</dbReference>